<evidence type="ECO:0000313" key="1">
    <source>
        <dbReference type="EMBL" id="EIN03740.1"/>
    </source>
</evidence>
<sequence length="194" mass="22738">MSPTSVSQPRTVLPHAASGQTIIKPDDAKYPWYQFLILPWTERQCRNYEEYAKMIENIEPLDELPPEFDPWSEPLKYPPPTFYYGWAVDRELALDYARRKGLIEEDPSTVSDPRRAAFIKSWTLVDVQEFLEQVVSLEQSYAVQDPDNPYLLIWSLYDNWKPPDERPDMGDIIELQKDLGYEDGPKWYLSSDTI</sequence>
<dbReference type="AlphaFoldDB" id="R7S061"/>
<dbReference type="Proteomes" id="UP000054196">
    <property type="component" value="Unassembled WGS sequence"/>
</dbReference>
<gene>
    <name evidence="1" type="ORF">PUNSTDRAFT_116870</name>
</gene>
<evidence type="ECO:0000313" key="2">
    <source>
        <dbReference type="Proteomes" id="UP000054196"/>
    </source>
</evidence>
<protein>
    <submittedName>
        <fullName evidence="1">Uncharacterized protein</fullName>
    </submittedName>
</protein>
<dbReference type="RefSeq" id="XP_007389025.1">
    <property type="nucleotide sequence ID" value="XM_007388963.1"/>
</dbReference>
<dbReference type="HOGENOM" id="CLU_1349512_0_0_1"/>
<dbReference type="EMBL" id="JH687559">
    <property type="protein sequence ID" value="EIN03740.1"/>
    <property type="molecule type" value="Genomic_DNA"/>
</dbReference>
<accession>R7S061</accession>
<proteinExistence type="predicted"/>
<name>R7S061_PUNST</name>
<organism evidence="1 2">
    <name type="scientific">Punctularia strigosozonata (strain HHB-11173)</name>
    <name type="common">White-rot fungus</name>
    <dbReference type="NCBI Taxonomy" id="741275"/>
    <lineage>
        <taxon>Eukaryota</taxon>
        <taxon>Fungi</taxon>
        <taxon>Dikarya</taxon>
        <taxon>Basidiomycota</taxon>
        <taxon>Agaricomycotina</taxon>
        <taxon>Agaricomycetes</taxon>
        <taxon>Corticiales</taxon>
        <taxon>Punctulariaceae</taxon>
        <taxon>Punctularia</taxon>
    </lineage>
</organism>
<keyword evidence="2" id="KW-1185">Reference proteome</keyword>
<dbReference type="KEGG" id="psq:PUNSTDRAFT_116870"/>
<dbReference type="GeneID" id="18876844"/>
<reference evidence="2" key="1">
    <citation type="journal article" date="2012" name="Science">
        <title>The Paleozoic origin of enzymatic lignin decomposition reconstructed from 31 fungal genomes.</title>
        <authorList>
            <person name="Floudas D."/>
            <person name="Binder M."/>
            <person name="Riley R."/>
            <person name="Barry K."/>
            <person name="Blanchette R.A."/>
            <person name="Henrissat B."/>
            <person name="Martinez A.T."/>
            <person name="Otillar R."/>
            <person name="Spatafora J.W."/>
            <person name="Yadav J.S."/>
            <person name="Aerts A."/>
            <person name="Benoit I."/>
            <person name="Boyd A."/>
            <person name="Carlson A."/>
            <person name="Copeland A."/>
            <person name="Coutinho P.M."/>
            <person name="de Vries R.P."/>
            <person name="Ferreira P."/>
            <person name="Findley K."/>
            <person name="Foster B."/>
            <person name="Gaskell J."/>
            <person name="Glotzer D."/>
            <person name="Gorecki P."/>
            <person name="Heitman J."/>
            <person name="Hesse C."/>
            <person name="Hori C."/>
            <person name="Igarashi K."/>
            <person name="Jurgens J.A."/>
            <person name="Kallen N."/>
            <person name="Kersten P."/>
            <person name="Kohler A."/>
            <person name="Kuees U."/>
            <person name="Kumar T.K.A."/>
            <person name="Kuo A."/>
            <person name="LaButti K."/>
            <person name="Larrondo L.F."/>
            <person name="Lindquist E."/>
            <person name="Ling A."/>
            <person name="Lombard V."/>
            <person name="Lucas S."/>
            <person name="Lundell T."/>
            <person name="Martin R."/>
            <person name="McLaughlin D.J."/>
            <person name="Morgenstern I."/>
            <person name="Morin E."/>
            <person name="Murat C."/>
            <person name="Nagy L.G."/>
            <person name="Nolan M."/>
            <person name="Ohm R.A."/>
            <person name="Patyshakuliyeva A."/>
            <person name="Rokas A."/>
            <person name="Ruiz-Duenas F.J."/>
            <person name="Sabat G."/>
            <person name="Salamov A."/>
            <person name="Samejima M."/>
            <person name="Schmutz J."/>
            <person name="Slot J.C."/>
            <person name="St John F."/>
            <person name="Stenlid J."/>
            <person name="Sun H."/>
            <person name="Sun S."/>
            <person name="Syed K."/>
            <person name="Tsang A."/>
            <person name="Wiebenga A."/>
            <person name="Young D."/>
            <person name="Pisabarro A."/>
            <person name="Eastwood D.C."/>
            <person name="Martin F."/>
            <person name="Cullen D."/>
            <person name="Grigoriev I.V."/>
            <person name="Hibbett D.S."/>
        </authorList>
    </citation>
    <scope>NUCLEOTIDE SEQUENCE [LARGE SCALE GENOMIC DNA]</scope>
    <source>
        <strain evidence="2">HHB-11173 SS5</strain>
    </source>
</reference>
<dbReference type="eggNOG" id="ENOG502RC7R">
    <property type="taxonomic scope" value="Eukaryota"/>
</dbReference>